<evidence type="ECO:0000256" key="1">
    <source>
        <dbReference type="ARBA" id="ARBA00022630"/>
    </source>
</evidence>
<evidence type="ECO:0000313" key="6">
    <source>
        <dbReference type="EMBL" id="WUV47511.1"/>
    </source>
</evidence>
<dbReference type="InterPro" id="IPR011251">
    <property type="entry name" value="Luciferase-like_dom"/>
</dbReference>
<proteinExistence type="predicted"/>
<organism evidence="6 7">
    <name type="scientific">Nocardia vinacea</name>
    <dbReference type="NCBI Taxonomy" id="96468"/>
    <lineage>
        <taxon>Bacteria</taxon>
        <taxon>Bacillati</taxon>
        <taxon>Actinomycetota</taxon>
        <taxon>Actinomycetes</taxon>
        <taxon>Mycobacteriales</taxon>
        <taxon>Nocardiaceae</taxon>
        <taxon>Nocardia</taxon>
    </lineage>
</organism>
<evidence type="ECO:0000313" key="7">
    <source>
        <dbReference type="Proteomes" id="UP001432062"/>
    </source>
</evidence>
<protein>
    <submittedName>
        <fullName evidence="6">LLM class flavin-dependent oxidoreductase</fullName>
    </submittedName>
</protein>
<dbReference type="EMBL" id="CP109441">
    <property type="protein sequence ID" value="WUV47511.1"/>
    <property type="molecule type" value="Genomic_DNA"/>
</dbReference>
<dbReference type="RefSeq" id="WP_329411578.1">
    <property type="nucleotide sequence ID" value="NZ_CP109441.1"/>
</dbReference>
<dbReference type="InterPro" id="IPR050172">
    <property type="entry name" value="SsuD_RutA_monooxygenase"/>
</dbReference>
<keyword evidence="4" id="KW-0503">Monooxygenase</keyword>
<gene>
    <name evidence="6" type="ORF">OG563_04520</name>
</gene>
<accession>A0ABZ1Z090</accession>
<evidence type="ECO:0000256" key="3">
    <source>
        <dbReference type="ARBA" id="ARBA00023002"/>
    </source>
</evidence>
<dbReference type="PANTHER" id="PTHR42847">
    <property type="entry name" value="ALKANESULFONATE MONOOXYGENASE"/>
    <property type="match status" value="1"/>
</dbReference>
<reference evidence="6" key="1">
    <citation type="submission" date="2022-10" db="EMBL/GenBank/DDBJ databases">
        <title>The complete genomes of actinobacterial strains from the NBC collection.</title>
        <authorList>
            <person name="Joergensen T.S."/>
            <person name="Alvarez Arevalo M."/>
            <person name="Sterndorff E.B."/>
            <person name="Faurdal D."/>
            <person name="Vuksanovic O."/>
            <person name="Mourched A.-S."/>
            <person name="Charusanti P."/>
            <person name="Shaw S."/>
            <person name="Blin K."/>
            <person name="Weber T."/>
        </authorList>
    </citation>
    <scope>NUCLEOTIDE SEQUENCE</scope>
    <source>
        <strain evidence="6">NBC_01482</strain>
    </source>
</reference>
<keyword evidence="7" id="KW-1185">Reference proteome</keyword>
<evidence type="ECO:0000256" key="2">
    <source>
        <dbReference type="ARBA" id="ARBA00022643"/>
    </source>
</evidence>
<feature type="domain" description="Luciferase-like" evidence="5">
    <location>
        <begin position="18"/>
        <end position="197"/>
    </location>
</feature>
<dbReference type="PANTHER" id="PTHR42847:SF4">
    <property type="entry name" value="ALKANESULFONATE MONOOXYGENASE-RELATED"/>
    <property type="match status" value="1"/>
</dbReference>
<evidence type="ECO:0000256" key="4">
    <source>
        <dbReference type="ARBA" id="ARBA00023033"/>
    </source>
</evidence>
<keyword evidence="1" id="KW-0285">Flavoprotein</keyword>
<keyword evidence="3" id="KW-0560">Oxidoreductase</keyword>
<evidence type="ECO:0000259" key="5">
    <source>
        <dbReference type="Pfam" id="PF00296"/>
    </source>
</evidence>
<dbReference type="Pfam" id="PF00296">
    <property type="entry name" value="Bac_luciferase"/>
    <property type="match status" value="1"/>
</dbReference>
<sequence length="286" mass="31358">MKNPTPEWFLFLPQIKLRVDDIVERARVAEASGFDGIAFIDHLVAPGAEQLPLWEAMTVAAWVAARTERLRIGHLVLCDSFRHPAILAKEAVTLQEASGGRFELGLGAGSVPHELVGFDITRDRAAARRDRLRRSLELLHQYWGAPNTEGPVQVPAPSTPIPIVIGGTSAPLLELVRGYATWWNLPAPQLNRLTELRPEIGSARVSVQQMVGFVGHGRDAAEVHARSTRRFGQLGDGLVVGDAAQLVAHFGDLVERGVERFYVWFTDFAAPETLAEFGAKVIGNPR</sequence>
<dbReference type="InterPro" id="IPR036661">
    <property type="entry name" value="Luciferase-like_sf"/>
</dbReference>
<dbReference type="Gene3D" id="3.20.20.30">
    <property type="entry name" value="Luciferase-like domain"/>
    <property type="match status" value="1"/>
</dbReference>
<keyword evidence="2" id="KW-0288">FMN</keyword>
<dbReference type="SUPFAM" id="SSF51679">
    <property type="entry name" value="Bacterial luciferase-like"/>
    <property type="match status" value="1"/>
</dbReference>
<name>A0ABZ1Z090_9NOCA</name>
<dbReference type="Proteomes" id="UP001432062">
    <property type="component" value="Chromosome"/>
</dbReference>